<evidence type="ECO:0000313" key="1">
    <source>
        <dbReference type="EMBL" id="KAK1729153.1"/>
    </source>
</evidence>
<comment type="caution">
    <text evidence="1">The sequence shown here is derived from an EMBL/GenBank/DDBJ whole genome shotgun (WGS) entry which is preliminary data.</text>
</comment>
<protein>
    <submittedName>
        <fullName evidence="1">Uncharacterized protein</fullName>
    </submittedName>
</protein>
<dbReference type="RefSeq" id="XP_060369208.1">
    <property type="nucleotide sequence ID" value="XM_060507400.1"/>
</dbReference>
<accession>A0AAD8XKR9</accession>
<dbReference type="GeneID" id="85391299"/>
<keyword evidence="2" id="KW-1185">Reference proteome</keyword>
<organism evidence="1 2">
    <name type="scientific">Glomerella acutata</name>
    <name type="common">Colletotrichum acutatum</name>
    <dbReference type="NCBI Taxonomy" id="27357"/>
    <lineage>
        <taxon>Eukaryota</taxon>
        <taxon>Fungi</taxon>
        <taxon>Dikarya</taxon>
        <taxon>Ascomycota</taxon>
        <taxon>Pezizomycotina</taxon>
        <taxon>Sordariomycetes</taxon>
        <taxon>Hypocreomycetidae</taxon>
        <taxon>Glomerellales</taxon>
        <taxon>Glomerellaceae</taxon>
        <taxon>Colletotrichum</taxon>
        <taxon>Colletotrichum acutatum species complex</taxon>
    </lineage>
</organism>
<dbReference type="AlphaFoldDB" id="A0AAD8XKR9"/>
<dbReference type="Proteomes" id="UP001244207">
    <property type="component" value="Unassembled WGS sequence"/>
</dbReference>
<name>A0AAD8XKR9_GLOAC</name>
<reference evidence="1" key="1">
    <citation type="submission" date="2021-12" db="EMBL/GenBank/DDBJ databases">
        <title>Comparative genomics, transcriptomics and evolutionary studies reveal genomic signatures of adaptation to plant cell wall in hemibiotrophic fungi.</title>
        <authorList>
            <consortium name="DOE Joint Genome Institute"/>
            <person name="Baroncelli R."/>
            <person name="Diaz J.F."/>
            <person name="Benocci T."/>
            <person name="Peng M."/>
            <person name="Battaglia E."/>
            <person name="Haridas S."/>
            <person name="Andreopoulos W."/>
            <person name="Labutti K."/>
            <person name="Pangilinan J."/>
            <person name="Floch G.L."/>
            <person name="Makela M.R."/>
            <person name="Henrissat B."/>
            <person name="Grigoriev I.V."/>
            <person name="Crouch J.A."/>
            <person name="De Vries R.P."/>
            <person name="Sukno S.A."/>
            <person name="Thon M.R."/>
        </authorList>
    </citation>
    <scope>NUCLEOTIDE SEQUENCE</scope>
    <source>
        <strain evidence="1">CBS 112980</strain>
    </source>
</reference>
<gene>
    <name evidence="1" type="ORF">BDZ83DRAFT_606928</name>
</gene>
<sequence length="202" mass="22286">MSLCTSSPVFALPGSSRAGFELVPWYTTKKTIGIRIQNLAGKEKQGLDFSHICKDDDSIQPNINLTSFPGGCPPDQSHSLPTCRNGSVLSYAPNGDVRRQAGRPNQMHILFFFSNTRICSAQPKCLLKLVSIVSQRHASKETCTYTAYSSAHPPAGCRTKQIRKTAQLFRFGLARLGPGSLPKFQSTFCWLAMSVWEGKSWL</sequence>
<evidence type="ECO:0000313" key="2">
    <source>
        <dbReference type="Proteomes" id="UP001244207"/>
    </source>
</evidence>
<dbReference type="EMBL" id="JAHMHS010000013">
    <property type="protein sequence ID" value="KAK1729153.1"/>
    <property type="molecule type" value="Genomic_DNA"/>
</dbReference>
<proteinExistence type="predicted"/>